<dbReference type="AlphaFoldDB" id="A0A9W8Z190"/>
<sequence length="457" mass="51558">MDDQEYWDVDPYIVEERELPLRIDGGPMGVTMDVINILMMVCSICAVLVLPAVIFYMGFTTFREGRRLRREEMSNDARCSLMERTRQAARMKKLAAAKARREQRQAQQQMQQQIHIAEEARNDSRLRGARGQRKTQEKGPVAREILGQTPSSGRKESSIRKESSHGNEFSSSRSQSIKRPEPIILPNPLGRAETISVVESLVIDKSLKTIDNSLKTLEVKIDDSPKTTTIVTLVYFALNNIEATSEEYEEEDMSMATIMTTFAPPPATDKTASKLLPPKRRRRIEIWLDEAMTYEAQQNCAFDKRHSHYLDIQSSQTQYQIQKRFSMTSTVCDLCGRYFEGEGPPMAATDTSGQPSDTRVMPKNSKSMLRGLKSAMAALMPNNNIIEDGFDPSLTTKMYLVTSADDDENGSDKSSSNARLGSSDNNDNGNKTLEEKMARLKRAQKLLEKSQPKSQKE</sequence>
<keyword evidence="2" id="KW-0472">Membrane</keyword>
<gene>
    <name evidence="3" type="ORF">N0V93_001240</name>
</gene>
<reference evidence="3" key="1">
    <citation type="submission" date="2022-10" db="EMBL/GenBank/DDBJ databases">
        <title>Tapping the CABI collections for fungal endophytes: first genome assemblies for Collariella, Neodidymelliopsis, Ascochyta clinopodiicola, Didymella pomorum, Didymosphaeria variabile, Neocosmospora piperis and Neocucurbitaria cava.</title>
        <authorList>
            <person name="Hill R."/>
        </authorList>
    </citation>
    <scope>NUCLEOTIDE SEQUENCE</scope>
    <source>
        <strain evidence="3">IMI 355082</strain>
    </source>
</reference>
<evidence type="ECO:0000313" key="4">
    <source>
        <dbReference type="Proteomes" id="UP001140453"/>
    </source>
</evidence>
<comment type="caution">
    <text evidence="3">The sequence shown here is derived from an EMBL/GenBank/DDBJ whole genome shotgun (WGS) entry which is preliminary data.</text>
</comment>
<accession>A0A9W8Z190</accession>
<dbReference type="EMBL" id="JAPEVB010000001">
    <property type="protein sequence ID" value="KAJ4397016.1"/>
    <property type="molecule type" value="Genomic_DNA"/>
</dbReference>
<evidence type="ECO:0000256" key="1">
    <source>
        <dbReference type="SAM" id="MobiDB-lite"/>
    </source>
</evidence>
<protein>
    <submittedName>
        <fullName evidence="3">Uncharacterized protein</fullName>
    </submittedName>
</protein>
<evidence type="ECO:0000256" key="2">
    <source>
        <dbReference type="SAM" id="Phobius"/>
    </source>
</evidence>
<proteinExistence type="predicted"/>
<feature type="region of interest" description="Disordered" evidence="1">
    <location>
        <begin position="99"/>
        <end position="186"/>
    </location>
</feature>
<feature type="compositionally biased region" description="Low complexity" evidence="1">
    <location>
        <begin position="105"/>
        <end position="115"/>
    </location>
</feature>
<dbReference type="Proteomes" id="UP001140453">
    <property type="component" value="Unassembled WGS sequence"/>
</dbReference>
<keyword evidence="2" id="KW-1133">Transmembrane helix</keyword>
<feature type="compositionally biased region" description="Polar residues" evidence="1">
    <location>
        <begin position="412"/>
        <end position="431"/>
    </location>
</feature>
<feature type="compositionally biased region" description="Polar residues" evidence="1">
    <location>
        <begin position="166"/>
        <end position="177"/>
    </location>
</feature>
<evidence type="ECO:0000313" key="3">
    <source>
        <dbReference type="EMBL" id="KAJ4397016.1"/>
    </source>
</evidence>
<dbReference type="OrthoDB" id="5240634at2759"/>
<keyword evidence="2" id="KW-0812">Transmembrane</keyword>
<keyword evidence="4" id="KW-1185">Reference proteome</keyword>
<feature type="transmembrane region" description="Helical" evidence="2">
    <location>
        <begin position="37"/>
        <end position="59"/>
    </location>
</feature>
<name>A0A9W8Z190_9PEZI</name>
<feature type="region of interest" description="Disordered" evidence="1">
    <location>
        <begin position="404"/>
        <end position="457"/>
    </location>
</feature>
<feature type="compositionally biased region" description="Basic and acidic residues" evidence="1">
    <location>
        <begin position="445"/>
        <end position="457"/>
    </location>
</feature>
<organism evidence="3 4">
    <name type="scientific">Gnomoniopsis smithogilvyi</name>
    <dbReference type="NCBI Taxonomy" id="1191159"/>
    <lineage>
        <taxon>Eukaryota</taxon>
        <taxon>Fungi</taxon>
        <taxon>Dikarya</taxon>
        <taxon>Ascomycota</taxon>
        <taxon>Pezizomycotina</taxon>
        <taxon>Sordariomycetes</taxon>
        <taxon>Sordariomycetidae</taxon>
        <taxon>Diaporthales</taxon>
        <taxon>Gnomoniaceae</taxon>
        <taxon>Gnomoniopsis</taxon>
    </lineage>
</organism>
<feature type="compositionally biased region" description="Basic and acidic residues" evidence="1">
    <location>
        <begin position="116"/>
        <end position="126"/>
    </location>
</feature>
<feature type="compositionally biased region" description="Basic and acidic residues" evidence="1">
    <location>
        <begin position="153"/>
        <end position="165"/>
    </location>
</feature>